<protein>
    <submittedName>
        <fullName evidence="2">Uncharacterized protein</fullName>
    </submittedName>
</protein>
<comment type="caution">
    <text evidence="2">The sequence shown here is derived from an EMBL/GenBank/DDBJ whole genome shotgun (WGS) entry which is preliminary data.</text>
</comment>
<name>A0ABP9CTQ7_9ACTN</name>
<organism evidence="2 3">
    <name type="scientific">Tomitella cavernea</name>
    <dbReference type="NCBI Taxonomy" id="1387982"/>
    <lineage>
        <taxon>Bacteria</taxon>
        <taxon>Bacillati</taxon>
        <taxon>Actinomycetota</taxon>
        <taxon>Actinomycetes</taxon>
        <taxon>Mycobacteriales</taxon>
        <taxon>Tomitella</taxon>
    </lineage>
</organism>
<feature type="region of interest" description="Disordered" evidence="1">
    <location>
        <begin position="1"/>
        <end position="26"/>
    </location>
</feature>
<sequence length="134" mass="13880">MMPFYTLHRPSRRGREGQSAARAPGAAVGTVGRAGKVVRMSEKAATSIRSFIAAHGGAAKAVLQPVGLRGVRITLVGADGIMGDEMVDSMADAQAVVEAVPELTTSDWDRDLVATATPAPGHVQKMAGWSGRGL</sequence>
<gene>
    <name evidence="2" type="ORF">GCM10023353_19300</name>
</gene>
<evidence type="ECO:0000313" key="2">
    <source>
        <dbReference type="EMBL" id="GAA4814213.1"/>
    </source>
</evidence>
<reference evidence="3" key="1">
    <citation type="journal article" date="2019" name="Int. J. Syst. Evol. Microbiol.">
        <title>The Global Catalogue of Microorganisms (GCM) 10K type strain sequencing project: providing services to taxonomists for standard genome sequencing and annotation.</title>
        <authorList>
            <consortium name="The Broad Institute Genomics Platform"/>
            <consortium name="The Broad Institute Genome Sequencing Center for Infectious Disease"/>
            <person name="Wu L."/>
            <person name="Ma J."/>
        </authorList>
    </citation>
    <scope>NUCLEOTIDE SEQUENCE [LARGE SCALE GENOMIC DNA]</scope>
    <source>
        <strain evidence="3">JCM 18542</strain>
    </source>
</reference>
<dbReference type="Proteomes" id="UP001500839">
    <property type="component" value="Unassembled WGS sequence"/>
</dbReference>
<evidence type="ECO:0000256" key="1">
    <source>
        <dbReference type="SAM" id="MobiDB-lite"/>
    </source>
</evidence>
<dbReference type="EMBL" id="BAABKQ010000001">
    <property type="protein sequence ID" value="GAA4814213.1"/>
    <property type="molecule type" value="Genomic_DNA"/>
</dbReference>
<proteinExistence type="predicted"/>
<evidence type="ECO:0000313" key="3">
    <source>
        <dbReference type="Proteomes" id="UP001500839"/>
    </source>
</evidence>
<accession>A0ABP9CTQ7</accession>
<keyword evidence="3" id="KW-1185">Reference proteome</keyword>